<evidence type="ECO:0000256" key="1">
    <source>
        <dbReference type="ARBA" id="ARBA00022801"/>
    </source>
</evidence>
<dbReference type="PANTHER" id="PTHR48081">
    <property type="entry name" value="AB HYDROLASE SUPERFAMILY PROTEIN C4A8.06C"/>
    <property type="match status" value="1"/>
</dbReference>
<sequence length="360" mass="37897">MRIASGWANGPNTKFMTASTAVCKPGVYAPNGDECGGIWVYPKRFSKLPTPPGAKDKSGRPLPTNVAPGEVGSRIILWVHGGGNIGTTAHQYLAFVGYLLSETTGQVVLLPSWPSAGAEPWPHALSQLVRCYRSLVTMYGAENIVVVGDSSGGGQALATLLAATSVVGTVPADSPDALETPSAIKYSANTCGLEPEHFTPTEEEPKARGGRFAPLGWGDVIPAGSGAAYLPGYAYATRKRRSSDSLVSPSLASEAELRAAARPGSVWMTWGGEEAFSDSQALLADKMRAAGVLHESFVQPTMAHDALLAATLSFNFGLCRGRGDPHNFEASAAFIAMVKWIKSLGPDWLQGGRPLWGLEL</sequence>
<dbReference type="HOGENOM" id="CLU_770360_0_0_1"/>
<name>A0A0D3IML0_EMIH1</name>
<dbReference type="PANTHER" id="PTHR48081:SF8">
    <property type="entry name" value="ALPHA_BETA HYDROLASE FOLD-3 DOMAIN-CONTAINING PROTEIN-RELATED"/>
    <property type="match status" value="1"/>
</dbReference>
<evidence type="ECO:0000259" key="2">
    <source>
        <dbReference type="Pfam" id="PF07859"/>
    </source>
</evidence>
<reference evidence="3" key="2">
    <citation type="submission" date="2024-10" db="UniProtKB">
        <authorList>
            <consortium name="EnsemblProtists"/>
        </authorList>
    </citation>
    <scope>IDENTIFICATION</scope>
</reference>
<dbReference type="InterPro" id="IPR013094">
    <property type="entry name" value="AB_hydrolase_3"/>
</dbReference>
<dbReference type="SUPFAM" id="SSF53474">
    <property type="entry name" value="alpha/beta-Hydrolases"/>
    <property type="match status" value="1"/>
</dbReference>
<dbReference type="Pfam" id="PF07859">
    <property type="entry name" value="Abhydrolase_3"/>
    <property type="match status" value="1"/>
</dbReference>
<dbReference type="InterPro" id="IPR050300">
    <property type="entry name" value="GDXG_lipolytic_enzyme"/>
</dbReference>
<evidence type="ECO:0000313" key="3">
    <source>
        <dbReference type="EnsemblProtists" id="EOD12495"/>
    </source>
</evidence>
<proteinExistence type="predicted"/>
<accession>A0A0D3IML0</accession>
<dbReference type="Proteomes" id="UP000013827">
    <property type="component" value="Unassembled WGS sequence"/>
</dbReference>
<dbReference type="GeneID" id="17258643"/>
<dbReference type="EnsemblProtists" id="EOD12495">
    <property type="protein sequence ID" value="EOD12495"/>
    <property type="gene ID" value="EMIHUDRAFT_247444"/>
</dbReference>
<dbReference type="GO" id="GO:0016787">
    <property type="term" value="F:hydrolase activity"/>
    <property type="evidence" value="ECO:0007669"/>
    <property type="project" value="UniProtKB-KW"/>
</dbReference>
<protein>
    <recommendedName>
        <fullName evidence="2">Alpha/beta hydrolase fold-3 domain-containing protein</fullName>
    </recommendedName>
</protein>
<dbReference type="KEGG" id="ehx:EMIHUDRAFT_247444"/>
<dbReference type="Gene3D" id="3.40.50.1820">
    <property type="entry name" value="alpha/beta hydrolase"/>
    <property type="match status" value="1"/>
</dbReference>
<dbReference type="RefSeq" id="XP_005764924.1">
    <property type="nucleotide sequence ID" value="XM_005764867.1"/>
</dbReference>
<dbReference type="InterPro" id="IPR029058">
    <property type="entry name" value="AB_hydrolase_fold"/>
</dbReference>
<reference evidence="4" key="1">
    <citation type="journal article" date="2013" name="Nature">
        <title>Pan genome of the phytoplankton Emiliania underpins its global distribution.</title>
        <authorList>
            <person name="Read B.A."/>
            <person name="Kegel J."/>
            <person name="Klute M.J."/>
            <person name="Kuo A."/>
            <person name="Lefebvre S.C."/>
            <person name="Maumus F."/>
            <person name="Mayer C."/>
            <person name="Miller J."/>
            <person name="Monier A."/>
            <person name="Salamov A."/>
            <person name="Young J."/>
            <person name="Aguilar M."/>
            <person name="Claverie J.M."/>
            <person name="Frickenhaus S."/>
            <person name="Gonzalez K."/>
            <person name="Herman E.K."/>
            <person name="Lin Y.C."/>
            <person name="Napier J."/>
            <person name="Ogata H."/>
            <person name="Sarno A.F."/>
            <person name="Shmutz J."/>
            <person name="Schroeder D."/>
            <person name="de Vargas C."/>
            <person name="Verret F."/>
            <person name="von Dassow P."/>
            <person name="Valentin K."/>
            <person name="Van de Peer Y."/>
            <person name="Wheeler G."/>
            <person name="Dacks J.B."/>
            <person name="Delwiche C.F."/>
            <person name="Dyhrman S.T."/>
            <person name="Glockner G."/>
            <person name="John U."/>
            <person name="Richards T."/>
            <person name="Worden A.Z."/>
            <person name="Zhang X."/>
            <person name="Grigoriev I.V."/>
            <person name="Allen A.E."/>
            <person name="Bidle K."/>
            <person name="Borodovsky M."/>
            <person name="Bowler C."/>
            <person name="Brownlee C."/>
            <person name="Cock J.M."/>
            <person name="Elias M."/>
            <person name="Gladyshev V.N."/>
            <person name="Groth M."/>
            <person name="Guda C."/>
            <person name="Hadaegh A."/>
            <person name="Iglesias-Rodriguez M.D."/>
            <person name="Jenkins J."/>
            <person name="Jones B.M."/>
            <person name="Lawson T."/>
            <person name="Leese F."/>
            <person name="Lindquist E."/>
            <person name="Lobanov A."/>
            <person name="Lomsadze A."/>
            <person name="Malik S.B."/>
            <person name="Marsh M.E."/>
            <person name="Mackinder L."/>
            <person name="Mock T."/>
            <person name="Mueller-Roeber B."/>
            <person name="Pagarete A."/>
            <person name="Parker M."/>
            <person name="Probert I."/>
            <person name="Quesneville H."/>
            <person name="Raines C."/>
            <person name="Rensing S.A."/>
            <person name="Riano-Pachon D.M."/>
            <person name="Richier S."/>
            <person name="Rokitta S."/>
            <person name="Shiraiwa Y."/>
            <person name="Soanes D.M."/>
            <person name="van der Giezen M."/>
            <person name="Wahlund T.M."/>
            <person name="Williams B."/>
            <person name="Wilson W."/>
            <person name="Wolfe G."/>
            <person name="Wurch L.L."/>
        </authorList>
    </citation>
    <scope>NUCLEOTIDE SEQUENCE</scope>
</reference>
<keyword evidence="4" id="KW-1185">Reference proteome</keyword>
<feature type="domain" description="Alpha/beta hydrolase fold-3" evidence="2">
    <location>
        <begin position="76"/>
        <end position="306"/>
    </location>
</feature>
<organism evidence="3 4">
    <name type="scientific">Emiliania huxleyi (strain CCMP1516)</name>
    <dbReference type="NCBI Taxonomy" id="280463"/>
    <lineage>
        <taxon>Eukaryota</taxon>
        <taxon>Haptista</taxon>
        <taxon>Haptophyta</taxon>
        <taxon>Prymnesiophyceae</taxon>
        <taxon>Isochrysidales</taxon>
        <taxon>Noelaerhabdaceae</taxon>
        <taxon>Emiliania</taxon>
    </lineage>
</organism>
<dbReference type="AlphaFoldDB" id="A0A0D3IML0"/>
<keyword evidence="1" id="KW-0378">Hydrolase</keyword>
<evidence type="ECO:0000313" key="4">
    <source>
        <dbReference type="Proteomes" id="UP000013827"/>
    </source>
</evidence>
<dbReference type="PaxDb" id="2903-EOD12495"/>